<keyword evidence="3" id="KW-1185">Reference proteome</keyword>
<proteinExistence type="predicted"/>
<evidence type="ECO:0000313" key="2">
    <source>
        <dbReference type="EMBL" id="KAJ7766987.1"/>
    </source>
</evidence>
<sequence length="196" mass="22464">MSKKEAKKESKKEMKKDNSSTELSGKGKNPWAKDLIKAASRLPFHSPELTLTCTTSIKDVQVYAKLVHKLMLEGEINSSDKLYLLHDCPEPQKDRGPAQITSWMWHYMTMVKTQCEDRAMCQNCKTTEDLEHILVRCESPRQEIIWKVAKALWLEKETSWLEVTLGSILGCGLAEFRDDRGKPKCGLYRILMSESV</sequence>
<accession>A0AAD7JKT4</accession>
<evidence type="ECO:0008006" key="4">
    <source>
        <dbReference type="Google" id="ProtNLM"/>
    </source>
</evidence>
<evidence type="ECO:0000256" key="1">
    <source>
        <dbReference type="SAM" id="MobiDB-lite"/>
    </source>
</evidence>
<dbReference type="Proteomes" id="UP001215280">
    <property type="component" value="Unassembled WGS sequence"/>
</dbReference>
<evidence type="ECO:0000313" key="3">
    <source>
        <dbReference type="Proteomes" id="UP001215280"/>
    </source>
</evidence>
<dbReference type="EMBL" id="JARJLG010000031">
    <property type="protein sequence ID" value="KAJ7766987.1"/>
    <property type="molecule type" value="Genomic_DNA"/>
</dbReference>
<protein>
    <recommendedName>
        <fullName evidence="4">Reverse transcriptase zinc-binding domain-containing protein</fullName>
    </recommendedName>
</protein>
<dbReference type="AlphaFoldDB" id="A0AAD7JKT4"/>
<gene>
    <name evidence="2" type="ORF">DFH07DRAFT_769658</name>
</gene>
<comment type="caution">
    <text evidence="2">The sequence shown here is derived from an EMBL/GenBank/DDBJ whole genome shotgun (WGS) entry which is preliminary data.</text>
</comment>
<organism evidence="2 3">
    <name type="scientific">Mycena maculata</name>
    <dbReference type="NCBI Taxonomy" id="230809"/>
    <lineage>
        <taxon>Eukaryota</taxon>
        <taxon>Fungi</taxon>
        <taxon>Dikarya</taxon>
        <taxon>Basidiomycota</taxon>
        <taxon>Agaricomycotina</taxon>
        <taxon>Agaricomycetes</taxon>
        <taxon>Agaricomycetidae</taxon>
        <taxon>Agaricales</taxon>
        <taxon>Marasmiineae</taxon>
        <taxon>Mycenaceae</taxon>
        <taxon>Mycena</taxon>
    </lineage>
</organism>
<name>A0AAD7JKT4_9AGAR</name>
<reference evidence="2" key="1">
    <citation type="submission" date="2023-03" db="EMBL/GenBank/DDBJ databases">
        <title>Massive genome expansion in bonnet fungi (Mycena s.s.) driven by repeated elements and novel gene families across ecological guilds.</title>
        <authorList>
            <consortium name="Lawrence Berkeley National Laboratory"/>
            <person name="Harder C.B."/>
            <person name="Miyauchi S."/>
            <person name="Viragh M."/>
            <person name="Kuo A."/>
            <person name="Thoen E."/>
            <person name="Andreopoulos B."/>
            <person name="Lu D."/>
            <person name="Skrede I."/>
            <person name="Drula E."/>
            <person name="Henrissat B."/>
            <person name="Morin E."/>
            <person name="Kohler A."/>
            <person name="Barry K."/>
            <person name="LaButti K."/>
            <person name="Morin E."/>
            <person name="Salamov A."/>
            <person name="Lipzen A."/>
            <person name="Mereny Z."/>
            <person name="Hegedus B."/>
            <person name="Baldrian P."/>
            <person name="Stursova M."/>
            <person name="Weitz H."/>
            <person name="Taylor A."/>
            <person name="Grigoriev I.V."/>
            <person name="Nagy L.G."/>
            <person name="Martin F."/>
            <person name="Kauserud H."/>
        </authorList>
    </citation>
    <scope>NUCLEOTIDE SEQUENCE</scope>
    <source>
        <strain evidence="2">CBHHK188m</strain>
    </source>
</reference>
<feature type="compositionally biased region" description="Basic and acidic residues" evidence="1">
    <location>
        <begin position="1"/>
        <end position="19"/>
    </location>
</feature>
<feature type="region of interest" description="Disordered" evidence="1">
    <location>
        <begin position="1"/>
        <end position="28"/>
    </location>
</feature>